<reference evidence="2 3" key="1">
    <citation type="submission" date="2018-09" db="EMBL/GenBank/DDBJ databases">
        <title>Murine metabolic-syndrome-specific gut microbial biobank.</title>
        <authorList>
            <person name="Liu C."/>
        </authorList>
    </citation>
    <scope>NUCLEOTIDE SEQUENCE [LARGE SCALE GENOMIC DNA]</scope>
    <source>
        <strain evidence="2 3">0.1xD8-82</strain>
    </source>
</reference>
<dbReference type="OrthoDB" id="1766584at2"/>
<dbReference type="SUPFAM" id="SSF140453">
    <property type="entry name" value="EsxAB dimer-like"/>
    <property type="match status" value="1"/>
</dbReference>
<comment type="caution">
    <text evidence="2">The sequence shown here is derived from an EMBL/GenBank/DDBJ whole genome shotgun (WGS) entry which is preliminary data.</text>
</comment>
<evidence type="ECO:0000313" key="3">
    <source>
        <dbReference type="Proteomes" id="UP000280696"/>
    </source>
</evidence>
<comment type="similarity">
    <text evidence="1">Belongs to the WXG100 family.</text>
</comment>
<evidence type="ECO:0000256" key="1">
    <source>
        <dbReference type="RuleBase" id="RU362001"/>
    </source>
</evidence>
<gene>
    <name evidence="2" type="ORF">D7V94_10180</name>
</gene>
<protein>
    <recommendedName>
        <fullName evidence="1">ESAT-6-like protein</fullName>
    </recommendedName>
</protein>
<dbReference type="AlphaFoldDB" id="A0A3A9AII0"/>
<dbReference type="Pfam" id="PF06013">
    <property type="entry name" value="WXG100"/>
    <property type="match status" value="1"/>
</dbReference>
<dbReference type="EMBL" id="RAYQ01000010">
    <property type="protein sequence ID" value="RKI91272.1"/>
    <property type="molecule type" value="Genomic_DNA"/>
</dbReference>
<evidence type="ECO:0000313" key="2">
    <source>
        <dbReference type="EMBL" id="RKI91272.1"/>
    </source>
</evidence>
<proteinExistence type="inferred from homology"/>
<dbReference type="Proteomes" id="UP000280696">
    <property type="component" value="Unassembled WGS sequence"/>
</dbReference>
<sequence length="99" mass="11351">MSFFQVTSSQLRNKAGKIADLNSQFKAKAGQLGEQEASLCGMWEGIAKDTFHQAFLRDRQQMDAFCRLIEQYIQALLEIADRYEQAEARNREIAAARNY</sequence>
<dbReference type="InterPro" id="IPR036689">
    <property type="entry name" value="ESAT-6-like_sf"/>
</dbReference>
<name>A0A3A9AII0_9FIRM</name>
<keyword evidence="3" id="KW-1185">Reference proteome</keyword>
<accession>A0A3A9AII0</accession>
<organism evidence="2 3">
    <name type="scientific">Parablautia intestinalis</name>
    <dbReference type="NCBI Taxonomy" id="2320100"/>
    <lineage>
        <taxon>Bacteria</taxon>
        <taxon>Bacillati</taxon>
        <taxon>Bacillota</taxon>
        <taxon>Clostridia</taxon>
        <taxon>Lachnospirales</taxon>
        <taxon>Lachnospiraceae</taxon>
        <taxon>Parablautia</taxon>
    </lineage>
</organism>
<dbReference type="RefSeq" id="WP_120469393.1">
    <property type="nucleotide sequence ID" value="NZ_CATAJS010000073.1"/>
</dbReference>
<dbReference type="NCBIfam" id="TIGR03930">
    <property type="entry name" value="WXG100_ESAT6"/>
    <property type="match status" value="1"/>
</dbReference>
<dbReference type="Gene3D" id="1.10.287.850">
    <property type="entry name" value="HP0062-like domain"/>
    <property type="match status" value="1"/>
</dbReference>
<dbReference type="InterPro" id="IPR010310">
    <property type="entry name" value="T7SS_ESAT-6-like"/>
</dbReference>